<dbReference type="RefSeq" id="WP_386053590.1">
    <property type="nucleotide sequence ID" value="NZ_JBHTKH010000009.1"/>
</dbReference>
<dbReference type="CDD" id="cd00082">
    <property type="entry name" value="HisKA"/>
    <property type="match status" value="1"/>
</dbReference>
<name>A0ABW3MZA4_9MICO</name>
<dbReference type="Pfam" id="PF00512">
    <property type="entry name" value="HisKA"/>
    <property type="match status" value="1"/>
</dbReference>
<evidence type="ECO:0000256" key="7">
    <source>
        <dbReference type="ARBA" id="ARBA00023012"/>
    </source>
</evidence>
<dbReference type="SMART" id="SM00387">
    <property type="entry name" value="HATPase_c"/>
    <property type="match status" value="1"/>
</dbReference>
<dbReference type="SUPFAM" id="SSF55781">
    <property type="entry name" value="GAF domain-like"/>
    <property type="match status" value="1"/>
</dbReference>
<evidence type="ECO:0000256" key="9">
    <source>
        <dbReference type="SAM" id="Coils"/>
    </source>
</evidence>
<evidence type="ECO:0000256" key="5">
    <source>
        <dbReference type="ARBA" id="ARBA00022679"/>
    </source>
</evidence>
<keyword evidence="5" id="KW-0808">Transferase</keyword>
<keyword evidence="11" id="KW-0067">ATP-binding</keyword>
<keyword evidence="7" id="KW-0902">Two-component regulatory system</keyword>
<keyword evidence="4" id="KW-0597">Phosphoprotein</keyword>
<dbReference type="InterPro" id="IPR029016">
    <property type="entry name" value="GAF-like_dom_sf"/>
</dbReference>
<dbReference type="Gene3D" id="3.30.450.40">
    <property type="match status" value="1"/>
</dbReference>
<dbReference type="GO" id="GO:0005524">
    <property type="term" value="F:ATP binding"/>
    <property type="evidence" value="ECO:0007669"/>
    <property type="project" value="UniProtKB-KW"/>
</dbReference>
<protein>
    <recommendedName>
        <fullName evidence="8">Sensor-like histidine kinase SenX3</fullName>
        <ecNumber evidence="3">2.7.13.3</ecNumber>
    </recommendedName>
</protein>
<dbReference type="Gene3D" id="1.10.287.130">
    <property type="match status" value="1"/>
</dbReference>
<feature type="coiled-coil region" evidence="9">
    <location>
        <begin position="162"/>
        <end position="189"/>
    </location>
</feature>
<feature type="domain" description="Histidine kinase" evidence="10">
    <location>
        <begin position="199"/>
        <end position="410"/>
    </location>
</feature>
<dbReference type="SUPFAM" id="SSF47384">
    <property type="entry name" value="Homodimeric domain of signal transducing histidine kinase"/>
    <property type="match status" value="1"/>
</dbReference>
<evidence type="ECO:0000256" key="8">
    <source>
        <dbReference type="ARBA" id="ARBA00039401"/>
    </source>
</evidence>
<sequence length="418" mass="45396">MTNRTALEENPDQAQRRDDALWRYDVLGRAPGRELQALVDIAAQLCAVPTAAINLITPTEQQQIATTGFEPSICAREDSMCAAVLEHTDPVVVPNASLDDRFRENPFVTGILGDVRFYASAPLTTPEGVIIGRLCVFDSTPRELDQAQEHALVAIAERVVDVLELRLRSRELEDSLAALTQARDELHRSNEALSVFAGQVSHDLRTPLTAIMASTEMLGQQPAVVGDQWSERLVATAFRSATRMAGMIEQILAHARVGADLRKAPTDLRQVLDSVLEDLEPTLSARRATVEVGDLPTLPSDAQQLYSVLLNLVSNAVKYARPGVPPAIGIAAERAGRAWRISVRDNGIGIAPADRERVFELFRRVETSVDGSGIGLATVKRIIEAHGGSIGIGSLDEPGTVVWFELPAADERVSQRQA</sequence>
<evidence type="ECO:0000313" key="11">
    <source>
        <dbReference type="EMBL" id="MFD1055557.1"/>
    </source>
</evidence>
<evidence type="ECO:0000256" key="1">
    <source>
        <dbReference type="ARBA" id="ARBA00000085"/>
    </source>
</evidence>
<dbReference type="InterPro" id="IPR050351">
    <property type="entry name" value="BphY/WalK/GraS-like"/>
</dbReference>
<dbReference type="Pfam" id="PF02518">
    <property type="entry name" value="HATPase_c"/>
    <property type="match status" value="1"/>
</dbReference>
<dbReference type="Gene3D" id="3.30.565.10">
    <property type="entry name" value="Histidine kinase-like ATPase, C-terminal domain"/>
    <property type="match status" value="1"/>
</dbReference>
<evidence type="ECO:0000259" key="10">
    <source>
        <dbReference type="PROSITE" id="PS50109"/>
    </source>
</evidence>
<keyword evidence="9" id="KW-0175">Coiled coil</keyword>
<proteinExistence type="predicted"/>
<dbReference type="EC" id="2.7.13.3" evidence="3"/>
<evidence type="ECO:0000256" key="6">
    <source>
        <dbReference type="ARBA" id="ARBA00022777"/>
    </source>
</evidence>
<dbReference type="SMART" id="SM00388">
    <property type="entry name" value="HisKA"/>
    <property type="match status" value="1"/>
</dbReference>
<dbReference type="InterPro" id="IPR036890">
    <property type="entry name" value="HATPase_C_sf"/>
</dbReference>
<dbReference type="InterPro" id="IPR003661">
    <property type="entry name" value="HisK_dim/P_dom"/>
</dbReference>
<dbReference type="InterPro" id="IPR003594">
    <property type="entry name" value="HATPase_dom"/>
</dbReference>
<evidence type="ECO:0000256" key="4">
    <source>
        <dbReference type="ARBA" id="ARBA00022553"/>
    </source>
</evidence>
<dbReference type="InterPro" id="IPR004358">
    <property type="entry name" value="Sig_transdc_His_kin-like_C"/>
</dbReference>
<evidence type="ECO:0000313" key="12">
    <source>
        <dbReference type="Proteomes" id="UP001597046"/>
    </source>
</evidence>
<accession>A0ABW3MZA4</accession>
<keyword evidence="11" id="KW-0547">Nucleotide-binding</keyword>
<keyword evidence="12" id="KW-1185">Reference proteome</keyword>
<dbReference type="InterPro" id="IPR003018">
    <property type="entry name" value="GAF"/>
</dbReference>
<evidence type="ECO:0000256" key="3">
    <source>
        <dbReference type="ARBA" id="ARBA00012438"/>
    </source>
</evidence>
<dbReference type="Proteomes" id="UP001597046">
    <property type="component" value="Unassembled WGS sequence"/>
</dbReference>
<organism evidence="11 12">
    <name type="scientific">Terrabacter terrigena</name>
    <dbReference type="NCBI Taxonomy" id="574718"/>
    <lineage>
        <taxon>Bacteria</taxon>
        <taxon>Bacillati</taxon>
        <taxon>Actinomycetota</taxon>
        <taxon>Actinomycetes</taxon>
        <taxon>Micrococcales</taxon>
        <taxon>Intrasporangiaceae</taxon>
        <taxon>Terrabacter</taxon>
    </lineage>
</organism>
<evidence type="ECO:0000256" key="2">
    <source>
        <dbReference type="ARBA" id="ARBA00004236"/>
    </source>
</evidence>
<dbReference type="PANTHER" id="PTHR42878">
    <property type="entry name" value="TWO-COMPONENT HISTIDINE KINASE"/>
    <property type="match status" value="1"/>
</dbReference>
<reference evidence="12" key="1">
    <citation type="journal article" date="2019" name="Int. J. Syst. Evol. Microbiol.">
        <title>The Global Catalogue of Microorganisms (GCM) 10K type strain sequencing project: providing services to taxonomists for standard genome sequencing and annotation.</title>
        <authorList>
            <consortium name="The Broad Institute Genomics Platform"/>
            <consortium name="The Broad Institute Genome Sequencing Center for Infectious Disease"/>
            <person name="Wu L."/>
            <person name="Ma J."/>
        </authorList>
    </citation>
    <scope>NUCLEOTIDE SEQUENCE [LARGE SCALE GENOMIC DNA]</scope>
    <source>
        <strain evidence="12">CCUG 57508</strain>
    </source>
</reference>
<dbReference type="PROSITE" id="PS50109">
    <property type="entry name" value="HIS_KIN"/>
    <property type="match status" value="1"/>
</dbReference>
<dbReference type="SUPFAM" id="SSF55874">
    <property type="entry name" value="ATPase domain of HSP90 chaperone/DNA topoisomerase II/histidine kinase"/>
    <property type="match status" value="1"/>
</dbReference>
<gene>
    <name evidence="11" type="ORF">ACFQ2V_14675</name>
</gene>
<dbReference type="InterPro" id="IPR036097">
    <property type="entry name" value="HisK_dim/P_sf"/>
</dbReference>
<dbReference type="PRINTS" id="PR00344">
    <property type="entry name" value="BCTRLSENSOR"/>
</dbReference>
<dbReference type="PANTHER" id="PTHR42878:SF15">
    <property type="entry name" value="BACTERIOPHYTOCHROME"/>
    <property type="match status" value="1"/>
</dbReference>
<dbReference type="SMART" id="SM00065">
    <property type="entry name" value="GAF"/>
    <property type="match status" value="1"/>
</dbReference>
<comment type="catalytic activity">
    <reaction evidence="1">
        <text>ATP + protein L-histidine = ADP + protein N-phospho-L-histidine.</text>
        <dbReference type="EC" id="2.7.13.3"/>
    </reaction>
</comment>
<dbReference type="EMBL" id="JBHTKH010000009">
    <property type="protein sequence ID" value="MFD1055557.1"/>
    <property type="molecule type" value="Genomic_DNA"/>
</dbReference>
<keyword evidence="6" id="KW-0418">Kinase</keyword>
<comment type="caution">
    <text evidence="11">The sequence shown here is derived from an EMBL/GenBank/DDBJ whole genome shotgun (WGS) entry which is preliminary data.</text>
</comment>
<comment type="subcellular location">
    <subcellularLocation>
        <location evidence="2">Cell membrane</location>
    </subcellularLocation>
</comment>
<dbReference type="Pfam" id="PF01590">
    <property type="entry name" value="GAF"/>
    <property type="match status" value="1"/>
</dbReference>
<dbReference type="InterPro" id="IPR005467">
    <property type="entry name" value="His_kinase_dom"/>
</dbReference>